<organism evidence="1 2">
    <name type="scientific">Actinorhabdospora filicis</name>
    <dbReference type="NCBI Taxonomy" id="1785913"/>
    <lineage>
        <taxon>Bacteria</taxon>
        <taxon>Bacillati</taxon>
        <taxon>Actinomycetota</taxon>
        <taxon>Actinomycetes</taxon>
        <taxon>Micromonosporales</taxon>
        <taxon>Micromonosporaceae</taxon>
        <taxon>Actinorhabdospora</taxon>
    </lineage>
</organism>
<evidence type="ECO:0008006" key="3">
    <source>
        <dbReference type="Google" id="ProtNLM"/>
    </source>
</evidence>
<dbReference type="AlphaFoldDB" id="A0A9W6SJB7"/>
<gene>
    <name evidence="1" type="ORF">Afil01_05080</name>
</gene>
<dbReference type="RefSeq" id="WP_285660932.1">
    <property type="nucleotide sequence ID" value="NZ_BSTX01000001.1"/>
</dbReference>
<comment type="caution">
    <text evidence="1">The sequence shown here is derived from an EMBL/GenBank/DDBJ whole genome shotgun (WGS) entry which is preliminary data.</text>
</comment>
<proteinExistence type="predicted"/>
<dbReference type="Proteomes" id="UP001165079">
    <property type="component" value="Unassembled WGS sequence"/>
</dbReference>
<protein>
    <recommendedName>
        <fullName evidence="3">DUF2332 domain-containing protein</fullName>
    </recommendedName>
</protein>
<dbReference type="Pfam" id="PF10094">
    <property type="entry name" value="DUF2332"/>
    <property type="match status" value="1"/>
</dbReference>
<evidence type="ECO:0000313" key="1">
    <source>
        <dbReference type="EMBL" id="GLZ75701.1"/>
    </source>
</evidence>
<accession>A0A9W6SJB7</accession>
<keyword evidence="2" id="KW-1185">Reference proteome</keyword>
<dbReference type="EMBL" id="BSTX01000001">
    <property type="protein sequence ID" value="GLZ75701.1"/>
    <property type="molecule type" value="Genomic_DNA"/>
</dbReference>
<sequence length="365" mass="39210">MTHEENDTEELTIERIFAEHAEAASETAAVYSLLCRAVADDPTLAAALDGAPAERWAKADALMTAVSAVLREDPHPLARHLPTFGGTPGPGAEVVADFTDLVRTRHEALARKTPEGTRWNDPAAAAVFHAAITRVAATDARPLALIELGSAAGLTLRPDAYGYDYGHTVVGADRPLVLSIELRGEPPAHLTTPIHVGARVGIDRAPLDVSDPAHAALLRASVRFDRAELLDRLDRAIPLTAADPPTRLTGDIVDLLPTALAETPAHLLPVIYGGNVMCCMNDRRERIPRILADSGRDAVWISQEHARNALALISESEADGYDKLDILLTAVTYRAGEIAEAAILATVGWYNAWLDWNPREVTLTA</sequence>
<dbReference type="InterPro" id="IPR011200">
    <property type="entry name" value="UCP012608"/>
</dbReference>
<evidence type="ECO:0000313" key="2">
    <source>
        <dbReference type="Proteomes" id="UP001165079"/>
    </source>
</evidence>
<name>A0A9W6SJB7_9ACTN</name>
<reference evidence="1" key="1">
    <citation type="submission" date="2023-03" db="EMBL/GenBank/DDBJ databases">
        <title>Actinorhabdospora filicis NBRC 111898.</title>
        <authorList>
            <person name="Ichikawa N."/>
            <person name="Sato H."/>
            <person name="Tonouchi N."/>
        </authorList>
    </citation>
    <scope>NUCLEOTIDE SEQUENCE</scope>
    <source>
        <strain evidence="1">NBRC 111898</strain>
    </source>
</reference>